<feature type="region of interest" description="Disordered" evidence="1">
    <location>
        <begin position="1"/>
        <end position="45"/>
    </location>
</feature>
<dbReference type="InterPro" id="IPR019038">
    <property type="entry name" value="POLD3"/>
</dbReference>
<feature type="region of interest" description="Disordered" evidence="1">
    <location>
        <begin position="88"/>
        <end position="119"/>
    </location>
</feature>
<reference evidence="3 4" key="1">
    <citation type="submission" date="2018-03" db="EMBL/GenBank/DDBJ databases">
        <title>Genomes of Pezizomycetes fungi and the evolution of truffles.</title>
        <authorList>
            <person name="Murat C."/>
            <person name="Payen T."/>
            <person name="Noel B."/>
            <person name="Kuo A."/>
            <person name="Martin F.M."/>
        </authorList>
    </citation>
    <scope>NUCLEOTIDE SEQUENCE [LARGE SCALE GENOMIC DNA]</scope>
    <source>
        <strain evidence="3">091103-1</strain>
    </source>
</reference>
<evidence type="ECO:0000256" key="1">
    <source>
        <dbReference type="SAM" id="MobiDB-lite"/>
    </source>
</evidence>
<evidence type="ECO:0000313" key="4">
    <source>
        <dbReference type="Proteomes" id="UP000246991"/>
    </source>
</evidence>
<dbReference type="GO" id="GO:0006260">
    <property type="term" value="P:DNA replication"/>
    <property type="evidence" value="ECO:0007669"/>
    <property type="project" value="InterPro"/>
</dbReference>
<proteinExistence type="predicted"/>
<keyword evidence="4" id="KW-1185">Reference proteome</keyword>
<feature type="compositionally biased region" description="Basic and acidic residues" evidence="1">
    <location>
        <begin position="14"/>
        <end position="37"/>
    </location>
</feature>
<name>A0A317SCY9_9PEZI</name>
<evidence type="ECO:0000313" key="3">
    <source>
        <dbReference type="EMBL" id="PWW72372.1"/>
    </source>
</evidence>
<dbReference type="OrthoDB" id="514823at2759"/>
<gene>
    <name evidence="2" type="ORF">C7212DRAFT_348293</name>
    <name evidence="3" type="ORF">C7212DRAFT_348295</name>
</gene>
<dbReference type="GO" id="GO:0043625">
    <property type="term" value="C:delta DNA polymerase complex"/>
    <property type="evidence" value="ECO:0007669"/>
    <property type="project" value="InterPro"/>
</dbReference>
<dbReference type="EMBL" id="PYWC01000108">
    <property type="protein sequence ID" value="PWW72370.1"/>
    <property type="molecule type" value="Genomic_DNA"/>
</dbReference>
<feature type="compositionally biased region" description="Polar residues" evidence="1">
    <location>
        <begin position="110"/>
        <end position="119"/>
    </location>
</feature>
<evidence type="ECO:0000313" key="2">
    <source>
        <dbReference type="EMBL" id="PWW72370.1"/>
    </source>
</evidence>
<dbReference type="EMBL" id="PYWC01000108">
    <property type="protein sequence ID" value="PWW72372.1"/>
    <property type="molecule type" value="Genomic_DNA"/>
</dbReference>
<organism evidence="3 4">
    <name type="scientific">Tuber magnatum</name>
    <name type="common">white Piedmont truffle</name>
    <dbReference type="NCBI Taxonomy" id="42249"/>
    <lineage>
        <taxon>Eukaryota</taxon>
        <taxon>Fungi</taxon>
        <taxon>Dikarya</taxon>
        <taxon>Ascomycota</taxon>
        <taxon>Pezizomycotina</taxon>
        <taxon>Pezizomycetes</taxon>
        <taxon>Pezizales</taxon>
        <taxon>Tuberaceae</taxon>
        <taxon>Tuber</taxon>
    </lineage>
</organism>
<accession>A0A317SCY9</accession>
<protein>
    <submittedName>
        <fullName evidence="3">Uncharacterized protein</fullName>
    </submittedName>
</protein>
<dbReference type="AlphaFoldDB" id="A0A317SCY9"/>
<dbReference type="Proteomes" id="UP000246991">
    <property type="component" value="Unassembled WGS sequence"/>
</dbReference>
<sequence>MGLGSEKEEDFEHEDIKAKPKRRVREDKKFKKFKSDQRTSQSNSLPAVLRTLSLKAGKDTAGERSIKKVQVKGKDGYLVTKLEPAWESFSEEEPAPKGKKKSAGPGTGQGSINSYFFKK</sequence>
<comment type="caution">
    <text evidence="3">The sequence shown here is derived from an EMBL/GenBank/DDBJ whole genome shotgun (WGS) entry which is preliminary data.</text>
</comment>
<dbReference type="Pfam" id="PF09507">
    <property type="entry name" value="CDC27"/>
    <property type="match status" value="1"/>
</dbReference>